<evidence type="ECO:0000313" key="1">
    <source>
        <dbReference type="EMBL" id="PCH38817.1"/>
    </source>
</evidence>
<dbReference type="Proteomes" id="UP000218811">
    <property type="component" value="Unassembled WGS sequence"/>
</dbReference>
<evidence type="ECO:0000313" key="2">
    <source>
        <dbReference type="Proteomes" id="UP000218811"/>
    </source>
</evidence>
<reference evidence="1 2" key="1">
    <citation type="journal article" date="2012" name="Science">
        <title>The Paleozoic origin of enzymatic lignin decomposition reconstructed from 31 fungal genomes.</title>
        <authorList>
            <person name="Floudas D."/>
            <person name="Binder M."/>
            <person name="Riley R."/>
            <person name="Barry K."/>
            <person name="Blanchette R.A."/>
            <person name="Henrissat B."/>
            <person name="Martinez A.T."/>
            <person name="Otillar R."/>
            <person name="Spatafora J.W."/>
            <person name="Yadav J.S."/>
            <person name="Aerts A."/>
            <person name="Benoit I."/>
            <person name="Boyd A."/>
            <person name="Carlson A."/>
            <person name="Copeland A."/>
            <person name="Coutinho P.M."/>
            <person name="de Vries R.P."/>
            <person name="Ferreira P."/>
            <person name="Findley K."/>
            <person name="Foster B."/>
            <person name="Gaskell J."/>
            <person name="Glotzer D."/>
            <person name="Gorecki P."/>
            <person name="Heitman J."/>
            <person name="Hesse C."/>
            <person name="Hori C."/>
            <person name="Igarashi K."/>
            <person name="Jurgens J.A."/>
            <person name="Kallen N."/>
            <person name="Kersten P."/>
            <person name="Kohler A."/>
            <person name="Kuees U."/>
            <person name="Kumar T.K.A."/>
            <person name="Kuo A."/>
            <person name="LaButti K."/>
            <person name="Larrondo L.F."/>
            <person name="Lindquist E."/>
            <person name="Ling A."/>
            <person name="Lombard V."/>
            <person name="Lucas S."/>
            <person name="Lundell T."/>
            <person name="Martin R."/>
            <person name="McLaughlin D.J."/>
            <person name="Morgenstern I."/>
            <person name="Morin E."/>
            <person name="Murat C."/>
            <person name="Nagy L.G."/>
            <person name="Nolan M."/>
            <person name="Ohm R.A."/>
            <person name="Patyshakuliyeva A."/>
            <person name="Rokas A."/>
            <person name="Ruiz-Duenas F.J."/>
            <person name="Sabat G."/>
            <person name="Salamov A."/>
            <person name="Samejima M."/>
            <person name="Schmutz J."/>
            <person name="Slot J.C."/>
            <person name="St John F."/>
            <person name="Stenlid J."/>
            <person name="Sun H."/>
            <person name="Sun S."/>
            <person name="Syed K."/>
            <person name="Tsang A."/>
            <person name="Wiebenga A."/>
            <person name="Young D."/>
            <person name="Pisabarro A."/>
            <person name="Eastwood D.C."/>
            <person name="Martin F."/>
            <person name="Cullen D."/>
            <person name="Grigoriev I.V."/>
            <person name="Hibbett D.S."/>
        </authorList>
    </citation>
    <scope>NUCLEOTIDE SEQUENCE [LARGE SCALE GENOMIC DNA]</scope>
    <source>
        <strain evidence="1 2">MD-104</strain>
    </source>
</reference>
<accession>A0A2H3JS20</accession>
<proteinExistence type="predicted"/>
<gene>
    <name evidence="1" type="ORF">WOLCODRAFT_140965</name>
</gene>
<dbReference type="AlphaFoldDB" id="A0A2H3JS20"/>
<dbReference type="EMBL" id="KB467943">
    <property type="protein sequence ID" value="PCH38817.1"/>
    <property type="molecule type" value="Genomic_DNA"/>
</dbReference>
<sequence length="126" mass="13110">MLQLHVPTCTRYYPALSLARAPTTDAADTARLGVEIRGGCSARRRDVVRSSALMTCGCPSPAPSCCKRLRSPCVGVVRAIGLLGFAAWGLAQPPLVCGYSGGQYARGLPVGLAAIMLDESPAECTS</sequence>
<keyword evidence="2" id="KW-1185">Reference proteome</keyword>
<name>A0A2H3JS20_WOLCO</name>
<protein>
    <submittedName>
        <fullName evidence="1">Uncharacterized protein</fullName>
    </submittedName>
</protein>
<organism evidence="1 2">
    <name type="scientific">Wolfiporia cocos (strain MD-104)</name>
    <name type="common">Brown rot fungus</name>
    <dbReference type="NCBI Taxonomy" id="742152"/>
    <lineage>
        <taxon>Eukaryota</taxon>
        <taxon>Fungi</taxon>
        <taxon>Dikarya</taxon>
        <taxon>Basidiomycota</taxon>
        <taxon>Agaricomycotina</taxon>
        <taxon>Agaricomycetes</taxon>
        <taxon>Polyporales</taxon>
        <taxon>Phaeolaceae</taxon>
        <taxon>Wolfiporia</taxon>
    </lineage>
</organism>